<dbReference type="PANTHER" id="PTHR46797:SF1">
    <property type="entry name" value="METHYLPHOSPHONATE SYNTHASE"/>
    <property type="match status" value="1"/>
</dbReference>
<keyword evidence="1" id="KW-0238">DNA-binding</keyword>
<dbReference type="InterPro" id="IPR001387">
    <property type="entry name" value="Cro/C1-type_HTH"/>
</dbReference>
<organism evidence="3 4">
    <name type="scientific">Plantactinospora veratri</name>
    <dbReference type="NCBI Taxonomy" id="1436122"/>
    <lineage>
        <taxon>Bacteria</taxon>
        <taxon>Bacillati</taxon>
        <taxon>Actinomycetota</taxon>
        <taxon>Actinomycetes</taxon>
        <taxon>Micromonosporales</taxon>
        <taxon>Micromonosporaceae</taxon>
        <taxon>Plantactinospora</taxon>
    </lineage>
</organism>
<evidence type="ECO:0000313" key="3">
    <source>
        <dbReference type="EMBL" id="MEE6305844.1"/>
    </source>
</evidence>
<keyword evidence="4" id="KW-1185">Reference proteome</keyword>
<dbReference type="PROSITE" id="PS50943">
    <property type="entry name" value="HTH_CROC1"/>
    <property type="match status" value="1"/>
</dbReference>
<name>A0ABU7S7D6_9ACTN</name>
<dbReference type="InterPro" id="IPR010982">
    <property type="entry name" value="Lambda_DNA-bd_dom_sf"/>
</dbReference>
<protein>
    <submittedName>
        <fullName evidence="3">Helix-turn-helix transcriptional regulator</fullName>
    </submittedName>
</protein>
<dbReference type="SUPFAM" id="SSF81301">
    <property type="entry name" value="Nucleotidyltransferase"/>
    <property type="match status" value="1"/>
</dbReference>
<comment type="caution">
    <text evidence="3">The sequence shown here is derived from an EMBL/GenBank/DDBJ whole genome shotgun (WGS) entry which is preliminary data.</text>
</comment>
<dbReference type="Proteomes" id="UP001339911">
    <property type="component" value="Unassembled WGS sequence"/>
</dbReference>
<sequence>MPPSRLTALLGTTLRRQRELRGLTQRDLAERSGASQAAIARIEQGVRAPTVAMLERLLAALDLQLTVAVEPLDAHLDARIDALRSQTVAERIATVGLDRMLDRLGDLPHVLTGATAALLQGAPVPVDDLEIAVAWRDAERFAGWLERHYAQRWNPRVEEFGYLHTDPREPGEHRWQVVGGVLRVSMGDELPEAMEVRHGGRSYRVVPLALVEATEPATADLLRRWRARHASAG</sequence>
<dbReference type="PANTHER" id="PTHR46797">
    <property type="entry name" value="HTH-TYPE TRANSCRIPTIONAL REGULATOR"/>
    <property type="match status" value="1"/>
</dbReference>
<accession>A0ABU7S7D6</accession>
<dbReference type="Pfam" id="PF01381">
    <property type="entry name" value="HTH_3"/>
    <property type="match status" value="1"/>
</dbReference>
<evidence type="ECO:0000313" key="4">
    <source>
        <dbReference type="Proteomes" id="UP001339911"/>
    </source>
</evidence>
<evidence type="ECO:0000256" key="1">
    <source>
        <dbReference type="ARBA" id="ARBA00023125"/>
    </source>
</evidence>
<proteinExistence type="predicted"/>
<dbReference type="SUPFAM" id="SSF47413">
    <property type="entry name" value="lambda repressor-like DNA-binding domains"/>
    <property type="match status" value="1"/>
</dbReference>
<dbReference type="InterPro" id="IPR050807">
    <property type="entry name" value="TransReg_Diox_bact_type"/>
</dbReference>
<dbReference type="Gene3D" id="1.10.260.40">
    <property type="entry name" value="lambda repressor-like DNA-binding domains"/>
    <property type="match status" value="1"/>
</dbReference>
<feature type="domain" description="HTH cro/C1-type" evidence="2">
    <location>
        <begin position="14"/>
        <end position="68"/>
    </location>
</feature>
<dbReference type="InterPro" id="IPR043519">
    <property type="entry name" value="NT_sf"/>
</dbReference>
<evidence type="ECO:0000259" key="2">
    <source>
        <dbReference type="PROSITE" id="PS50943"/>
    </source>
</evidence>
<dbReference type="Gene3D" id="3.30.460.40">
    <property type="match status" value="1"/>
</dbReference>
<dbReference type="RefSeq" id="WP_331206212.1">
    <property type="nucleotide sequence ID" value="NZ_JAZGQL010000002.1"/>
</dbReference>
<dbReference type="SMART" id="SM00530">
    <property type="entry name" value="HTH_XRE"/>
    <property type="match status" value="1"/>
</dbReference>
<dbReference type="CDD" id="cd00093">
    <property type="entry name" value="HTH_XRE"/>
    <property type="match status" value="1"/>
</dbReference>
<reference evidence="3 4" key="1">
    <citation type="submission" date="2024-01" db="EMBL/GenBank/DDBJ databases">
        <title>Genome insights into Plantactinospora veratri sp. nov.</title>
        <authorList>
            <person name="Wang L."/>
        </authorList>
    </citation>
    <scope>NUCLEOTIDE SEQUENCE [LARGE SCALE GENOMIC DNA]</scope>
    <source>
        <strain evidence="3 4">NEAU-FHS4</strain>
    </source>
</reference>
<dbReference type="EMBL" id="JAZGQL010000002">
    <property type="protein sequence ID" value="MEE6305844.1"/>
    <property type="molecule type" value="Genomic_DNA"/>
</dbReference>
<gene>
    <name evidence="3" type="ORF">V1634_03220</name>
</gene>